<dbReference type="OrthoDB" id="2194542at2"/>
<dbReference type="RefSeq" id="WP_078502062.1">
    <property type="nucleotide sequence ID" value="NZ_MSZX01000012.1"/>
</dbReference>
<proteinExistence type="predicted"/>
<sequence>MATKVLLTLLITLLGLGWTEEPTGEEQSITQFLTQLYQARHEVLLQENKDQLSAYYVISNEAGRMTLEHELRRSQYIRVWAEKRSIQLTKSQGKITIERIRQNGSLARVQLVQSVKLSYTYPLHPQIPAQSFGIGTRHRLILQRMNGQWRLLQDDYLDPLYVNPDLIPAEGVPGFPSQPTVQNPSEPLSPPRSSSATTYREKAVAYANRYAGAAWGAGNEGQYNRKYQDYTDAGGDCTNFISQVWGDAAEGGRLPTTDQWHYEPGKGGSSAWIYTDLFKKFLITSRHGKLIAQGTFREVVQSTSEHPEGAIARLQPGDLIAYAFNNDVDHFAVVVGRDQNGYPLVNSHTSDRYHMPFDLGWTRRTHYLLFHIQEKP</sequence>
<evidence type="ECO:0000259" key="2">
    <source>
        <dbReference type="Pfam" id="PF12671"/>
    </source>
</evidence>
<reference evidence="3 4" key="1">
    <citation type="submission" date="2017-01" db="EMBL/GenBank/DDBJ databases">
        <title>Genome analysis of Paenibacillus selenitrireducens ES3-24.</title>
        <authorList>
            <person name="Xu D."/>
            <person name="Yao R."/>
            <person name="Zheng S."/>
        </authorList>
    </citation>
    <scope>NUCLEOTIDE SEQUENCE [LARGE SCALE GENOMIC DNA]</scope>
    <source>
        <strain evidence="3 4">ES3-24</strain>
    </source>
</reference>
<evidence type="ECO:0000313" key="3">
    <source>
        <dbReference type="EMBL" id="OPA74147.1"/>
    </source>
</evidence>
<keyword evidence="4" id="KW-1185">Reference proteome</keyword>
<accession>A0A1T2X2S5</accession>
<protein>
    <recommendedName>
        <fullName evidence="2">Putative amidase domain-containing protein</fullName>
    </recommendedName>
</protein>
<dbReference type="PANTHER" id="PTHR40032:SF1">
    <property type="entry name" value="EXPORTED PROTEIN"/>
    <property type="match status" value="1"/>
</dbReference>
<dbReference type="Gene3D" id="3.90.1720.10">
    <property type="entry name" value="endopeptidase domain like (from Nostoc punctiforme)"/>
    <property type="match status" value="1"/>
</dbReference>
<dbReference type="EMBL" id="MSZX01000012">
    <property type="protein sequence ID" value="OPA74147.1"/>
    <property type="molecule type" value="Genomic_DNA"/>
</dbReference>
<dbReference type="STRING" id="1324314.BVG16_25725"/>
<evidence type="ECO:0000256" key="1">
    <source>
        <dbReference type="SAM" id="MobiDB-lite"/>
    </source>
</evidence>
<feature type="domain" description="Putative amidase" evidence="2">
    <location>
        <begin position="200"/>
        <end position="365"/>
    </location>
</feature>
<feature type="region of interest" description="Disordered" evidence="1">
    <location>
        <begin position="172"/>
        <end position="197"/>
    </location>
</feature>
<dbReference type="Proteomes" id="UP000190188">
    <property type="component" value="Unassembled WGS sequence"/>
</dbReference>
<dbReference type="PANTHER" id="PTHR40032">
    <property type="entry name" value="EXPORTED PROTEIN-RELATED"/>
    <property type="match status" value="1"/>
</dbReference>
<organism evidence="3 4">
    <name type="scientific">Paenibacillus selenitireducens</name>
    <dbReference type="NCBI Taxonomy" id="1324314"/>
    <lineage>
        <taxon>Bacteria</taxon>
        <taxon>Bacillati</taxon>
        <taxon>Bacillota</taxon>
        <taxon>Bacilli</taxon>
        <taxon>Bacillales</taxon>
        <taxon>Paenibacillaceae</taxon>
        <taxon>Paenibacillus</taxon>
    </lineage>
</organism>
<comment type="caution">
    <text evidence="3">The sequence shown here is derived from an EMBL/GenBank/DDBJ whole genome shotgun (WGS) entry which is preliminary data.</text>
</comment>
<dbReference type="Pfam" id="PF12671">
    <property type="entry name" value="Amidase_6"/>
    <property type="match status" value="1"/>
</dbReference>
<name>A0A1T2X2S5_9BACL</name>
<dbReference type="AlphaFoldDB" id="A0A1T2X2S5"/>
<dbReference type="InterPro" id="IPR024301">
    <property type="entry name" value="Amidase_6"/>
</dbReference>
<gene>
    <name evidence="3" type="ORF">BVG16_25725</name>
</gene>
<evidence type="ECO:0000313" key="4">
    <source>
        <dbReference type="Proteomes" id="UP000190188"/>
    </source>
</evidence>